<sequence>MILIYLCLWMGERRRGGVCKVGTILLSLLPTTVGIMW</sequence>
<accession>A0A0E9PAN7</accession>
<name>A0A0E9PAN7_ANGAN</name>
<dbReference type="EMBL" id="GBXM01107255">
    <property type="protein sequence ID" value="JAH01322.1"/>
    <property type="molecule type" value="Transcribed_RNA"/>
</dbReference>
<evidence type="ECO:0000313" key="1">
    <source>
        <dbReference type="EMBL" id="JAH01322.1"/>
    </source>
</evidence>
<reference evidence="1" key="2">
    <citation type="journal article" date="2015" name="Fish Shellfish Immunol.">
        <title>Early steps in the European eel (Anguilla anguilla)-Vibrio vulnificus interaction in the gills: Role of the RtxA13 toxin.</title>
        <authorList>
            <person name="Callol A."/>
            <person name="Pajuelo D."/>
            <person name="Ebbesson L."/>
            <person name="Teles M."/>
            <person name="MacKenzie S."/>
            <person name="Amaro C."/>
        </authorList>
    </citation>
    <scope>NUCLEOTIDE SEQUENCE</scope>
</reference>
<organism evidence="1">
    <name type="scientific">Anguilla anguilla</name>
    <name type="common">European freshwater eel</name>
    <name type="synonym">Muraena anguilla</name>
    <dbReference type="NCBI Taxonomy" id="7936"/>
    <lineage>
        <taxon>Eukaryota</taxon>
        <taxon>Metazoa</taxon>
        <taxon>Chordata</taxon>
        <taxon>Craniata</taxon>
        <taxon>Vertebrata</taxon>
        <taxon>Euteleostomi</taxon>
        <taxon>Actinopterygii</taxon>
        <taxon>Neopterygii</taxon>
        <taxon>Teleostei</taxon>
        <taxon>Anguilliformes</taxon>
        <taxon>Anguillidae</taxon>
        <taxon>Anguilla</taxon>
    </lineage>
</organism>
<proteinExistence type="predicted"/>
<reference evidence="1" key="1">
    <citation type="submission" date="2014-11" db="EMBL/GenBank/DDBJ databases">
        <authorList>
            <person name="Amaro Gonzalez C."/>
        </authorList>
    </citation>
    <scope>NUCLEOTIDE SEQUENCE</scope>
</reference>
<protein>
    <submittedName>
        <fullName evidence="1">Uncharacterized protein</fullName>
    </submittedName>
</protein>
<dbReference type="AlphaFoldDB" id="A0A0E9PAN7"/>